<sequence>MKNYLLVLGLALGLFNVSCEEQNTLPNGYVETTQDGAYTSVLKGYENPALGFTTCQPEGFNASFYIQDKSFCGSAYSFVSVSAHRLDDMAEVPANADWQPSAAVVPDGAYWVRYRDMQVYRFLKMRVMQIDGNAVTLEYVIATETVAITNENVNANAGYENVSVTGYEMPRLDDRYVYADHYVTVNGVERLNYALEWNPDMRHANWVAFSFDSTSSADVVKRTDAWAVDPKLPEDMWTMEEDHKSDGFDKGHLCASEDRVYSKEANEQTFYYSNMSPQLNDFNGGFWAKMEARVQSWGRSTVSGTFDKVYVAKGGTMNELLKNFTGTKVSGGTPTTDENGFTIHGLACPKYYFMAVLAQKGDSFQAIGFLVEHKEGHPRNPSADELKQCAVSIDELEKKTGIDFFCNLPDNIEEAVEAAYDVNAWAW</sequence>
<keyword evidence="5" id="KW-0378">Hydrolase</keyword>
<dbReference type="InterPro" id="IPR044925">
    <property type="entry name" value="His-Me_finger_sf"/>
</dbReference>
<name>A0AAW5N328_9BACT</name>
<evidence type="ECO:0000259" key="3">
    <source>
        <dbReference type="SMART" id="SM00477"/>
    </source>
</evidence>
<dbReference type="Proteomes" id="UP001204579">
    <property type="component" value="Unassembled WGS sequence"/>
</dbReference>
<feature type="binding site" evidence="2">
    <location>
        <position position="283"/>
    </location>
    <ligand>
        <name>Mg(2+)</name>
        <dbReference type="ChEBI" id="CHEBI:18420"/>
        <note>catalytic</note>
    </ligand>
</feature>
<evidence type="ECO:0000313" key="6">
    <source>
        <dbReference type="Proteomes" id="UP001204579"/>
    </source>
</evidence>
<dbReference type="AlphaFoldDB" id="A0AAW5N328"/>
<dbReference type="InterPro" id="IPR040255">
    <property type="entry name" value="Non-specific_endonuclease"/>
</dbReference>
<dbReference type="GO" id="GO:0004519">
    <property type="term" value="F:endonuclease activity"/>
    <property type="evidence" value="ECO:0007669"/>
    <property type="project" value="UniProtKB-KW"/>
</dbReference>
<dbReference type="EMBL" id="JANRHJ010000005">
    <property type="protein sequence ID" value="MCR8873572.1"/>
    <property type="molecule type" value="Genomic_DNA"/>
</dbReference>
<dbReference type="SMART" id="SM00892">
    <property type="entry name" value="Endonuclease_NS"/>
    <property type="match status" value="1"/>
</dbReference>
<evidence type="ECO:0000259" key="4">
    <source>
        <dbReference type="SMART" id="SM00892"/>
    </source>
</evidence>
<reference evidence="5 6" key="1">
    <citation type="submission" date="2022-08" db="EMBL/GenBank/DDBJ databases">
        <authorList>
            <person name="Zeman M."/>
            <person name="Kubasova T."/>
        </authorList>
    </citation>
    <scope>NUCLEOTIDE SEQUENCE [LARGE SCALE GENOMIC DNA]</scope>
    <source>
        <strain evidence="5 6">ET62</strain>
    </source>
</reference>
<dbReference type="PANTHER" id="PTHR13966:SF5">
    <property type="entry name" value="ENDONUCLEASE G, MITOCHONDRIAL"/>
    <property type="match status" value="1"/>
</dbReference>
<feature type="domain" description="ENPP1-3/EXOG-like endonuclease/phosphodiesterase" evidence="3">
    <location>
        <begin position="190"/>
        <end position="411"/>
    </location>
</feature>
<evidence type="ECO:0000256" key="1">
    <source>
        <dbReference type="PIRSR" id="PIRSR640255-1"/>
    </source>
</evidence>
<dbReference type="GO" id="GO:0046872">
    <property type="term" value="F:metal ion binding"/>
    <property type="evidence" value="ECO:0007669"/>
    <property type="project" value="UniProtKB-KW"/>
</dbReference>
<proteinExistence type="predicted"/>
<dbReference type="PANTHER" id="PTHR13966">
    <property type="entry name" value="ENDONUCLEASE RELATED"/>
    <property type="match status" value="1"/>
</dbReference>
<dbReference type="Gene3D" id="3.40.570.10">
    <property type="entry name" value="Extracellular Endonuclease, subunit A"/>
    <property type="match status" value="1"/>
</dbReference>
<dbReference type="GO" id="GO:0016787">
    <property type="term" value="F:hydrolase activity"/>
    <property type="evidence" value="ECO:0007669"/>
    <property type="project" value="InterPro"/>
</dbReference>
<feature type="active site" description="Proton acceptor" evidence="1">
    <location>
        <position position="252"/>
    </location>
</feature>
<keyword evidence="6" id="KW-1185">Reference proteome</keyword>
<dbReference type="InterPro" id="IPR044929">
    <property type="entry name" value="DNA/RNA_non-sp_Endonuclease_sf"/>
</dbReference>
<evidence type="ECO:0000313" key="5">
    <source>
        <dbReference type="EMBL" id="MCR8873572.1"/>
    </source>
</evidence>
<comment type="caution">
    <text evidence="5">The sequence shown here is derived from an EMBL/GenBank/DDBJ whole genome shotgun (WGS) entry which is preliminary data.</text>
</comment>
<dbReference type="SUPFAM" id="SSF54060">
    <property type="entry name" value="His-Me finger endonucleases"/>
    <property type="match status" value="1"/>
</dbReference>
<feature type="domain" description="DNA/RNA non-specific endonuclease/pyrophosphatase/phosphodiesterase" evidence="4">
    <location>
        <begin position="189"/>
        <end position="411"/>
    </location>
</feature>
<keyword evidence="5" id="KW-0540">Nuclease</keyword>
<evidence type="ECO:0000256" key="2">
    <source>
        <dbReference type="PIRSR" id="PIRSR640255-2"/>
    </source>
</evidence>
<protein>
    <submittedName>
        <fullName evidence="5">DNA/RNA non-specific endonuclease</fullName>
    </submittedName>
</protein>
<dbReference type="RefSeq" id="WP_022339108.1">
    <property type="nucleotide sequence ID" value="NZ_CALULB010000011.1"/>
</dbReference>
<accession>A0AAW5N328</accession>
<dbReference type="SMART" id="SM00477">
    <property type="entry name" value="NUC"/>
    <property type="match status" value="1"/>
</dbReference>
<keyword evidence="2" id="KW-0479">Metal-binding</keyword>
<dbReference type="InterPro" id="IPR020821">
    <property type="entry name" value="ENPP1-3/EXOG-like_nuc-like"/>
</dbReference>
<gene>
    <name evidence="5" type="ORF">NW209_06040</name>
</gene>
<dbReference type="Pfam" id="PF01223">
    <property type="entry name" value="Endonuclease_NS"/>
    <property type="match status" value="1"/>
</dbReference>
<keyword evidence="5" id="KW-0255">Endonuclease</keyword>
<dbReference type="GO" id="GO:0003676">
    <property type="term" value="F:nucleic acid binding"/>
    <property type="evidence" value="ECO:0007669"/>
    <property type="project" value="InterPro"/>
</dbReference>
<dbReference type="InterPro" id="IPR001604">
    <property type="entry name" value="Endo_G_ENPP1-like_dom"/>
</dbReference>
<organism evidence="5 6">
    <name type="scientific">Phocaeicola barnesiae</name>
    <dbReference type="NCBI Taxonomy" id="376804"/>
    <lineage>
        <taxon>Bacteria</taxon>
        <taxon>Pseudomonadati</taxon>
        <taxon>Bacteroidota</taxon>
        <taxon>Bacteroidia</taxon>
        <taxon>Bacteroidales</taxon>
        <taxon>Bacteroidaceae</taxon>
        <taxon>Phocaeicola</taxon>
    </lineage>
</organism>